<name>A0AAE4BUU2_9BACT</name>
<organism evidence="1 2">
    <name type="scientific">Aureibacter tunicatorum</name>
    <dbReference type="NCBI Taxonomy" id="866807"/>
    <lineage>
        <taxon>Bacteria</taxon>
        <taxon>Pseudomonadati</taxon>
        <taxon>Bacteroidota</taxon>
        <taxon>Cytophagia</taxon>
        <taxon>Cytophagales</taxon>
        <taxon>Persicobacteraceae</taxon>
        <taxon>Aureibacter</taxon>
    </lineage>
</organism>
<keyword evidence="2" id="KW-1185">Reference proteome</keyword>
<evidence type="ECO:0000313" key="1">
    <source>
        <dbReference type="EMBL" id="MDR6241123.1"/>
    </source>
</evidence>
<dbReference type="Proteomes" id="UP001185092">
    <property type="component" value="Unassembled WGS sequence"/>
</dbReference>
<dbReference type="RefSeq" id="WP_309941678.1">
    <property type="nucleotide sequence ID" value="NZ_AP025305.1"/>
</dbReference>
<reference evidence="1" key="1">
    <citation type="submission" date="2023-07" db="EMBL/GenBank/DDBJ databases">
        <title>Genomic Encyclopedia of Type Strains, Phase IV (KMG-IV): sequencing the most valuable type-strain genomes for metagenomic binning, comparative biology and taxonomic classification.</title>
        <authorList>
            <person name="Goeker M."/>
        </authorList>
    </citation>
    <scope>NUCLEOTIDE SEQUENCE</scope>
    <source>
        <strain evidence="1">DSM 26174</strain>
    </source>
</reference>
<comment type="caution">
    <text evidence="1">The sequence shown here is derived from an EMBL/GenBank/DDBJ whole genome shotgun (WGS) entry which is preliminary data.</text>
</comment>
<dbReference type="EMBL" id="JAVDQD010000006">
    <property type="protein sequence ID" value="MDR6241123.1"/>
    <property type="molecule type" value="Genomic_DNA"/>
</dbReference>
<protein>
    <submittedName>
        <fullName evidence="1">Uncharacterized protein</fullName>
    </submittedName>
</protein>
<proteinExistence type="predicted"/>
<sequence length="142" mass="17183">MNNLIEKISKQLKEQCPEVEFKINNDEMTILPKDKNGFEIFIQQAERENTIHFGSWHFHFENEKEGEIELFNYLGFGMSKLGRLKTYSRSGEEYKWTFEIKNEEDDEWYSAGTMALMNFKFWEKPIVKYYQNNLIELEEKKE</sequence>
<accession>A0AAE4BUU2</accession>
<evidence type="ECO:0000313" key="2">
    <source>
        <dbReference type="Proteomes" id="UP001185092"/>
    </source>
</evidence>
<dbReference type="AlphaFoldDB" id="A0AAE4BUU2"/>
<gene>
    <name evidence="1" type="ORF">HNQ88_004199</name>
</gene>